<dbReference type="Proteomes" id="UP000001542">
    <property type="component" value="Unassembled WGS sequence"/>
</dbReference>
<keyword evidence="12" id="KW-1185">Reference proteome</keyword>
<evidence type="ECO:0000259" key="10">
    <source>
        <dbReference type="PROSITE" id="PS00125"/>
    </source>
</evidence>
<dbReference type="PROSITE" id="PS00125">
    <property type="entry name" value="SER_THR_PHOSPHATASE"/>
    <property type="match status" value="1"/>
</dbReference>
<evidence type="ECO:0000256" key="2">
    <source>
        <dbReference type="ARBA" id="ARBA00022723"/>
    </source>
</evidence>
<dbReference type="InterPro" id="IPR050341">
    <property type="entry name" value="PP1_catalytic_subunit"/>
</dbReference>
<dbReference type="PRINTS" id="PR00114">
    <property type="entry name" value="STPHPHTASE"/>
</dbReference>
<dbReference type="PANTHER" id="PTHR11668:SF300">
    <property type="entry name" value="SERINE_THREONINE-PROTEIN PHOSPHATASE"/>
    <property type="match status" value="1"/>
</dbReference>
<dbReference type="EMBL" id="DS113490">
    <property type="protein sequence ID" value="EAY03908.1"/>
    <property type="molecule type" value="Genomic_DNA"/>
</dbReference>
<dbReference type="SMART" id="SM00156">
    <property type="entry name" value="PP2Ac"/>
    <property type="match status" value="1"/>
</dbReference>
<dbReference type="VEuPathDB" id="TrichDB:TVAG_192070"/>
<dbReference type="InParanoid" id="A2ETV3"/>
<evidence type="ECO:0000313" key="11">
    <source>
        <dbReference type="EMBL" id="EAY03908.1"/>
    </source>
</evidence>
<dbReference type="GO" id="GO:0046872">
    <property type="term" value="F:metal ion binding"/>
    <property type="evidence" value="ECO:0007669"/>
    <property type="project" value="UniProtKB-KW"/>
</dbReference>
<name>A2ETV3_TRIV3</name>
<keyword evidence="5" id="KW-0464">Manganese</keyword>
<dbReference type="InterPro" id="IPR004843">
    <property type="entry name" value="Calcineurin-like_PHP"/>
</dbReference>
<protein>
    <recommendedName>
        <fullName evidence="8">Serine/threonine-protein phosphatase</fullName>
        <ecNumber evidence="8">3.1.3.16</ecNumber>
    </recommendedName>
</protein>
<dbReference type="InterPro" id="IPR029052">
    <property type="entry name" value="Metallo-depent_PP-like"/>
</dbReference>
<dbReference type="FunFam" id="3.60.21.10:FF:000026">
    <property type="entry name" value="Serine/threonine-protein phosphatase"/>
    <property type="match status" value="1"/>
</dbReference>
<dbReference type="Pfam" id="PF00149">
    <property type="entry name" value="Metallophos"/>
    <property type="match status" value="1"/>
</dbReference>
<dbReference type="OrthoDB" id="1930084at2759"/>
<accession>A2ETV3</accession>
<sequence length="425" mass="48073">MSSHTLDIKTGGLPTDACKQIATNVNNEDNVTNNANSNIQNESDSSNNNKLEESKATNQISKECIQKTDATAQGMLNNVDELETTFKIGECKFDLSADKNCSLTYEEKIKIKIILEKLFAIKAEPVGTRSALTKEDIYFLCEKVTVELAKQPSLIQIPAPITVVGDIHGQYHDLLRIFDQTGYPPTKDFLFLGDYVDRGEQSIETISLLYCFKTLYPTKLYLLRGNHECLYINRVYGFFDECLMHYSIEIYKKFCDTFKYLPFAAILDQKIFCVHGGLSPDLESLDDIKSITRPIEAPEEGLLCDLLWADPEPGIDDWTVNQRGTSVCFGLKQVDEFLKKFNFELIIRAHQAVIDGFEFPFPNSQGIITIFSAPNYCNEYDNNAAILNIDETLYCSLDIFEAEVQVVNDRLPRERCGTPPRGTLM</sequence>
<feature type="domain" description="Serine/threonine specific protein phosphatases" evidence="10">
    <location>
        <begin position="223"/>
        <end position="228"/>
    </location>
</feature>
<evidence type="ECO:0000313" key="12">
    <source>
        <dbReference type="Proteomes" id="UP000001542"/>
    </source>
</evidence>
<dbReference type="KEGG" id="tva:4761754"/>
<reference evidence="11" key="2">
    <citation type="journal article" date="2007" name="Science">
        <title>Draft genome sequence of the sexually transmitted pathogen Trichomonas vaginalis.</title>
        <authorList>
            <person name="Carlton J.M."/>
            <person name="Hirt R.P."/>
            <person name="Silva J.C."/>
            <person name="Delcher A.L."/>
            <person name="Schatz M."/>
            <person name="Zhao Q."/>
            <person name="Wortman J.R."/>
            <person name="Bidwell S.L."/>
            <person name="Alsmark U.C.M."/>
            <person name="Besteiro S."/>
            <person name="Sicheritz-Ponten T."/>
            <person name="Noel C.J."/>
            <person name="Dacks J.B."/>
            <person name="Foster P.G."/>
            <person name="Simillion C."/>
            <person name="Van de Peer Y."/>
            <person name="Miranda-Saavedra D."/>
            <person name="Barton G.J."/>
            <person name="Westrop G.D."/>
            <person name="Mueller S."/>
            <person name="Dessi D."/>
            <person name="Fiori P.L."/>
            <person name="Ren Q."/>
            <person name="Paulsen I."/>
            <person name="Zhang H."/>
            <person name="Bastida-Corcuera F.D."/>
            <person name="Simoes-Barbosa A."/>
            <person name="Brown M.T."/>
            <person name="Hayes R.D."/>
            <person name="Mukherjee M."/>
            <person name="Okumura C.Y."/>
            <person name="Schneider R."/>
            <person name="Smith A.J."/>
            <person name="Vanacova S."/>
            <person name="Villalvazo M."/>
            <person name="Haas B.J."/>
            <person name="Pertea M."/>
            <person name="Feldblyum T.V."/>
            <person name="Utterback T.R."/>
            <person name="Shu C.L."/>
            <person name="Osoegawa K."/>
            <person name="de Jong P.J."/>
            <person name="Hrdy I."/>
            <person name="Horvathova L."/>
            <person name="Zubacova Z."/>
            <person name="Dolezal P."/>
            <person name="Malik S.B."/>
            <person name="Logsdon J.M. Jr."/>
            <person name="Henze K."/>
            <person name="Gupta A."/>
            <person name="Wang C.C."/>
            <person name="Dunne R.L."/>
            <person name="Upcroft J.A."/>
            <person name="Upcroft P."/>
            <person name="White O."/>
            <person name="Salzberg S.L."/>
            <person name="Tang P."/>
            <person name="Chiu C.-H."/>
            <person name="Lee Y.-S."/>
            <person name="Embley T.M."/>
            <person name="Coombs G.H."/>
            <person name="Mottram J.C."/>
            <person name="Tachezy J."/>
            <person name="Fraser-Liggett C.M."/>
            <person name="Johnson P.J."/>
        </authorList>
    </citation>
    <scope>NUCLEOTIDE SEQUENCE [LARGE SCALE GENOMIC DNA]</scope>
    <source>
        <strain evidence="11">G3</strain>
    </source>
</reference>
<reference evidence="11" key="1">
    <citation type="submission" date="2006-10" db="EMBL/GenBank/DDBJ databases">
        <authorList>
            <person name="Amadeo P."/>
            <person name="Zhao Q."/>
            <person name="Wortman J."/>
            <person name="Fraser-Liggett C."/>
            <person name="Carlton J."/>
        </authorList>
    </citation>
    <scope>NUCLEOTIDE SEQUENCE</scope>
    <source>
        <strain evidence="11">G3</strain>
    </source>
</reference>
<gene>
    <name evidence="11" type="ORF">TVAG_192070</name>
</gene>
<dbReference type="STRING" id="5722.A2ETV3"/>
<dbReference type="RefSeq" id="XP_001316131.1">
    <property type="nucleotide sequence ID" value="XM_001316096.1"/>
</dbReference>
<dbReference type="PANTHER" id="PTHR11668">
    <property type="entry name" value="SERINE/THREONINE PROTEIN PHOSPHATASE"/>
    <property type="match status" value="1"/>
</dbReference>
<evidence type="ECO:0000256" key="4">
    <source>
        <dbReference type="ARBA" id="ARBA00022912"/>
    </source>
</evidence>
<dbReference type="SMR" id="A2ETV3"/>
<evidence type="ECO:0000256" key="5">
    <source>
        <dbReference type="ARBA" id="ARBA00023211"/>
    </source>
</evidence>
<dbReference type="EC" id="3.1.3.16" evidence="8"/>
<dbReference type="GO" id="GO:0005634">
    <property type="term" value="C:nucleus"/>
    <property type="evidence" value="ECO:0000318"/>
    <property type="project" value="GO_Central"/>
</dbReference>
<feature type="compositionally biased region" description="Polar residues" evidence="9">
    <location>
        <begin position="39"/>
        <end position="49"/>
    </location>
</feature>
<evidence type="ECO:0000256" key="6">
    <source>
        <dbReference type="ARBA" id="ARBA00047761"/>
    </source>
</evidence>
<organism evidence="11 12">
    <name type="scientific">Trichomonas vaginalis (strain ATCC PRA-98 / G3)</name>
    <dbReference type="NCBI Taxonomy" id="412133"/>
    <lineage>
        <taxon>Eukaryota</taxon>
        <taxon>Metamonada</taxon>
        <taxon>Parabasalia</taxon>
        <taxon>Trichomonadida</taxon>
        <taxon>Trichomonadidae</taxon>
        <taxon>Trichomonas</taxon>
    </lineage>
</organism>
<keyword evidence="4" id="KW-0904">Protein phosphatase</keyword>
<feature type="region of interest" description="Disordered" evidence="9">
    <location>
        <begin position="28"/>
        <end position="53"/>
    </location>
</feature>
<evidence type="ECO:0000256" key="7">
    <source>
        <dbReference type="ARBA" id="ARBA00048336"/>
    </source>
</evidence>
<dbReference type="SUPFAM" id="SSF56300">
    <property type="entry name" value="Metallo-dependent phosphatases"/>
    <property type="match status" value="1"/>
</dbReference>
<evidence type="ECO:0000256" key="8">
    <source>
        <dbReference type="RuleBase" id="RU004273"/>
    </source>
</evidence>
<comment type="similarity">
    <text evidence="8">Belongs to the PPP phosphatase family.</text>
</comment>
<comment type="catalytic activity">
    <reaction evidence="7 8">
        <text>O-phospho-L-threonyl-[protein] + H2O = L-threonyl-[protein] + phosphate</text>
        <dbReference type="Rhea" id="RHEA:47004"/>
        <dbReference type="Rhea" id="RHEA-COMP:11060"/>
        <dbReference type="Rhea" id="RHEA-COMP:11605"/>
        <dbReference type="ChEBI" id="CHEBI:15377"/>
        <dbReference type="ChEBI" id="CHEBI:30013"/>
        <dbReference type="ChEBI" id="CHEBI:43474"/>
        <dbReference type="ChEBI" id="CHEBI:61977"/>
        <dbReference type="EC" id="3.1.3.16"/>
    </reaction>
</comment>
<dbReference type="VEuPathDB" id="TrichDB:TVAGG3_0892460"/>
<dbReference type="GO" id="GO:0005737">
    <property type="term" value="C:cytoplasm"/>
    <property type="evidence" value="ECO:0000318"/>
    <property type="project" value="GO_Central"/>
</dbReference>
<dbReference type="InterPro" id="IPR006186">
    <property type="entry name" value="Ser/Thr-sp_prot-phosphatase"/>
</dbReference>
<dbReference type="eggNOG" id="KOG0374">
    <property type="taxonomic scope" value="Eukaryota"/>
</dbReference>
<keyword evidence="2" id="KW-0479">Metal-binding</keyword>
<dbReference type="GO" id="GO:0004722">
    <property type="term" value="F:protein serine/threonine phosphatase activity"/>
    <property type="evidence" value="ECO:0000318"/>
    <property type="project" value="GO_Central"/>
</dbReference>
<comment type="cofactor">
    <cofactor evidence="1">
        <name>Mn(2+)</name>
        <dbReference type="ChEBI" id="CHEBI:29035"/>
    </cofactor>
</comment>
<feature type="compositionally biased region" description="Low complexity" evidence="9">
    <location>
        <begin position="28"/>
        <end position="38"/>
    </location>
</feature>
<evidence type="ECO:0000256" key="1">
    <source>
        <dbReference type="ARBA" id="ARBA00001936"/>
    </source>
</evidence>
<dbReference type="Gene3D" id="3.60.21.10">
    <property type="match status" value="1"/>
</dbReference>
<keyword evidence="3 8" id="KW-0378">Hydrolase</keyword>
<evidence type="ECO:0000256" key="9">
    <source>
        <dbReference type="SAM" id="MobiDB-lite"/>
    </source>
</evidence>
<proteinExistence type="inferred from homology"/>
<evidence type="ECO:0000256" key="3">
    <source>
        <dbReference type="ARBA" id="ARBA00022801"/>
    </source>
</evidence>
<dbReference type="AlphaFoldDB" id="A2ETV3"/>
<comment type="catalytic activity">
    <reaction evidence="6">
        <text>O-phospho-L-seryl-[protein] + H2O = L-seryl-[protein] + phosphate</text>
        <dbReference type="Rhea" id="RHEA:20629"/>
        <dbReference type="Rhea" id="RHEA-COMP:9863"/>
        <dbReference type="Rhea" id="RHEA-COMP:11604"/>
        <dbReference type="ChEBI" id="CHEBI:15377"/>
        <dbReference type="ChEBI" id="CHEBI:29999"/>
        <dbReference type="ChEBI" id="CHEBI:43474"/>
        <dbReference type="ChEBI" id="CHEBI:83421"/>
        <dbReference type="EC" id="3.1.3.16"/>
    </reaction>
</comment>